<protein>
    <submittedName>
        <fullName evidence="1">Transcriptional regulator</fullName>
    </submittedName>
</protein>
<dbReference type="Proteomes" id="UP001221519">
    <property type="component" value="Chromosome"/>
</dbReference>
<dbReference type="RefSeq" id="WP_274338586.1">
    <property type="nucleotide sequence ID" value="NZ_CP118108.1"/>
</dbReference>
<sequence>MGLGKPRSKLGAYIDKRGIKQKDLEEWTGLSRNEVGKLCAGNGREVNPYPNTMVKVISALRKRGHDVKAADFWTL</sequence>
<organism evidence="1 2">
    <name type="scientific">Paenibacillus urinalis</name>
    <dbReference type="NCBI Taxonomy" id="521520"/>
    <lineage>
        <taxon>Bacteria</taxon>
        <taxon>Bacillati</taxon>
        <taxon>Bacillota</taxon>
        <taxon>Bacilli</taxon>
        <taxon>Bacillales</taxon>
        <taxon>Paenibacillaceae</taxon>
        <taxon>Paenibacillus</taxon>
    </lineage>
</organism>
<keyword evidence="2" id="KW-1185">Reference proteome</keyword>
<dbReference type="EMBL" id="CP118108">
    <property type="protein sequence ID" value="WDI03976.1"/>
    <property type="molecule type" value="Genomic_DNA"/>
</dbReference>
<name>A0ABY7XDW7_9BACL</name>
<reference evidence="1 2" key="1">
    <citation type="submission" date="2023-02" db="EMBL/GenBank/DDBJ databases">
        <title>Pathogen: clinical or host-associated sample.</title>
        <authorList>
            <person name="Hergert J."/>
            <person name="Casey R."/>
            <person name="Wagner J."/>
            <person name="Young E.L."/>
            <person name="Oakeson K.F."/>
        </authorList>
    </citation>
    <scope>NUCLEOTIDE SEQUENCE [LARGE SCALE GENOMIC DNA]</scope>
    <source>
        <strain evidence="1 2">2022CK-00829</strain>
    </source>
</reference>
<accession>A0ABY7XDW7</accession>
<evidence type="ECO:0000313" key="2">
    <source>
        <dbReference type="Proteomes" id="UP001221519"/>
    </source>
</evidence>
<gene>
    <name evidence="1" type="ORF">PUW25_08510</name>
</gene>
<proteinExistence type="predicted"/>
<evidence type="ECO:0000313" key="1">
    <source>
        <dbReference type="EMBL" id="WDI03976.1"/>
    </source>
</evidence>